<evidence type="ECO:0000256" key="2">
    <source>
        <dbReference type="ARBA" id="ARBA00005498"/>
    </source>
</evidence>
<proteinExistence type="inferred from homology"/>
<evidence type="ECO:0000256" key="1">
    <source>
        <dbReference type="ARBA" id="ARBA00004584"/>
    </source>
</evidence>
<organism evidence="11 12">
    <name type="scientific">Stylosanthes scabra</name>
    <dbReference type="NCBI Taxonomy" id="79078"/>
    <lineage>
        <taxon>Eukaryota</taxon>
        <taxon>Viridiplantae</taxon>
        <taxon>Streptophyta</taxon>
        <taxon>Embryophyta</taxon>
        <taxon>Tracheophyta</taxon>
        <taxon>Spermatophyta</taxon>
        <taxon>Magnoliopsida</taxon>
        <taxon>eudicotyledons</taxon>
        <taxon>Gunneridae</taxon>
        <taxon>Pentapetalae</taxon>
        <taxon>rosids</taxon>
        <taxon>fabids</taxon>
        <taxon>Fabales</taxon>
        <taxon>Fabaceae</taxon>
        <taxon>Papilionoideae</taxon>
        <taxon>50 kb inversion clade</taxon>
        <taxon>dalbergioids sensu lato</taxon>
        <taxon>Dalbergieae</taxon>
        <taxon>Pterocarpus clade</taxon>
        <taxon>Stylosanthes</taxon>
    </lineage>
</organism>
<evidence type="ECO:0000313" key="12">
    <source>
        <dbReference type="Proteomes" id="UP001341840"/>
    </source>
</evidence>
<evidence type="ECO:0000256" key="5">
    <source>
        <dbReference type="ARBA" id="ARBA00022776"/>
    </source>
</evidence>
<keyword evidence="4" id="KW-0132">Cell division</keyword>
<evidence type="ECO:0000313" key="11">
    <source>
        <dbReference type="EMBL" id="MED6168001.1"/>
    </source>
</evidence>
<evidence type="ECO:0000256" key="6">
    <source>
        <dbReference type="ARBA" id="ARBA00023054"/>
    </source>
</evidence>
<gene>
    <name evidence="11" type="ORF">PIB30_008023</name>
</gene>
<protein>
    <recommendedName>
        <fullName evidence="10">Kinetochore protein Nuf2 N-terminal domain-containing protein</fullName>
    </recommendedName>
</protein>
<evidence type="ECO:0000259" key="10">
    <source>
        <dbReference type="Pfam" id="PF03800"/>
    </source>
</evidence>
<keyword evidence="8" id="KW-0137">Centromere</keyword>
<feature type="coiled-coil region" evidence="9">
    <location>
        <begin position="303"/>
        <end position="365"/>
    </location>
</feature>
<feature type="domain" description="Kinetochore protein Nuf2 N-terminal" evidence="10">
    <location>
        <begin position="5"/>
        <end position="139"/>
    </location>
</feature>
<dbReference type="InterPro" id="IPR005549">
    <property type="entry name" value="Kinetochore_Nuf2_N"/>
</dbReference>
<evidence type="ECO:0000256" key="3">
    <source>
        <dbReference type="ARBA" id="ARBA00022454"/>
    </source>
</evidence>
<reference evidence="11 12" key="1">
    <citation type="journal article" date="2023" name="Plants (Basel)">
        <title>Bridging the Gap: Combining Genomics and Transcriptomics Approaches to Understand Stylosanthes scabra, an Orphan Legume from the Brazilian Caatinga.</title>
        <authorList>
            <person name="Ferreira-Neto J.R.C."/>
            <person name="da Silva M.D."/>
            <person name="Binneck E."/>
            <person name="de Melo N.F."/>
            <person name="da Silva R.H."/>
            <person name="de Melo A.L.T.M."/>
            <person name="Pandolfi V."/>
            <person name="Bustamante F.O."/>
            <person name="Brasileiro-Vidal A.C."/>
            <person name="Benko-Iseppon A.M."/>
        </authorList>
    </citation>
    <scope>NUCLEOTIDE SEQUENCE [LARGE SCALE GENOMIC DNA]</scope>
    <source>
        <tissue evidence="11">Leaves</tissue>
    </source>
</reference>
<keyword evidence="12" id="KW-1185">Reference proteome</keyword>
<comment type="caution">
    <text evidence="11">The sequence shown here is derived from an EMBL/GenBank/DDBJ whole genome shotgun (WGS) entry which is preliminary data.</text>
</comment>
<accession>A0ABU6V300</accession>
<keyword evidence="6 9" id="KW-0175">Coiled coil</keyword>
<sequence>MAASKYEYPRLSRAEIITTLAQLQIANMVEQDFSNPNPDLISELYTHLLIHLDFLEEENEQLDFEAVSHFDNPELHMESIRAIKLYNRIKEVMAILECPRKFTLADLLTPDPQRTELFMGSILNFVLYREGKLVDISNIGDEVSNLEEQRMKLEENEIPQVKSEISNLNEAREREMAVVQEADAKVAELRNTIMFLNKNQMSLRTNLKKLKDKVEEMDSKISNAEFTLSQNAQENENLRSKIAQSPDKIQALPKLIASMFLATNMWKAERLAMQTFHEKTAQLEVYSKVGKKMSKHYKQMLAIKEQVNSAKSVEKELKALKAKLSDEEVLEKSLEAKLVERQSKVVQMEEMKRQLEKECTVMREESTKYLNGITSDVEYKKRDIETRRINVEAVLSEVDATNSKMKSVKESGAAKVELLGHKYEEIVNEFRKYANSIAHVVESGPKGDEFDI</sequence>
<evidence type="ECO:0000256" key="4">
    <source>
        <dbReference type="ARBA" id="ARBA00022618"/>
    </source>
</evidence>
<comment type="subcellular location">
    <subcellularLocation>
        <location evidence="1">Chromosome</location>
        <location evidence="1">Centromere</location>
    </subcellularLocation>
</comment>
<evidence type="ECO:0000256" key="8">
    <source>
        <dbReference type="ARBA" id="ARBA00023328"/>
    </source>
</evidence>
<keyword evidence="3" id="KW-0158">Chromosome</keyword>
<comment type="similarity">
    <text evidence="2">Belongs to the NUF2 family.</text>
</comment>
<evidence type="ECO:0000256" key="9">
    <source>
        <dbReference type="SAM" id="Coils"/>
    </source>
</evidence>
<dbReference type="EMBL" id="JASCZI010151052">
    <property type="protein sequence ID" value="MED6168001.1"/>
    <property type="molecule type" value="Genomic_DNA"/>
</dbReference>
<dbReference type="PANTHER" id="PTHR48441:SF1">
    <property type="entry name" value="NT-3"/>
    <property type="match status" value="1"/>
</dbReference>
<dbReference type="PANTHER" id="PTHR48441">
    <property type="match status" value="1"/>
</dbReference>
<dbReference type="Proteomes" id="UP001341840">
    <property type="component" value="Unassembled WGS sequence"/>
</dbReference>
<keyword evidence="7" id="KW-0131">Cell cycle</keyword>
<dbReference type="Pfam" id="PF03800">
    <property type="entry name" value="Nuf2"/>
    <property type="match status" value="1"/>
</dbReference>
<dbReference type="Gene3D" id="1.10.418.60">
    <property type="entry name" value="Ncd80 complex, Nuf2 subunit"/>
    <property type="match status" value="1"/>
</dbReference>
<keyword evidence="5" id="KW-0498">Mitosis</keyword>
<evidence type="ECO:0000256" key="7">
    <source>
        <dbReference type="ARBA" id="ARBA00023306"/>
    </source>
</evidence>
<name>A0ABU6V300_9FABA</name>
<dbReference type="InterPro" id="IPR038275">
    <property type="entry name" value="Nuf2_N_sf"/>
</dbReference>
<feature type="coiled-coil region" evidence="9">
    <location>
        <begin position="136"/>
        <end position="227"/>
    </location>
</feature>